<gene>
    <name evidence="1" type="ORF">IX39_18090</name>
</gene>
<dbReference type="RefSeq" id="WP_034678973.1">
    <property type="nucleotide sequence ID" value="NZ_FPAP01000005.1"/>
</dbReference>
<dbReference type="Proteomes" id="UP000028713">
    <property type="component" value="Unassembled WGS sequence"/>
</dbReference>
<dbReference type="STRING" id="236814.IX39_18090"/>
<reference evidence="1 2" key="1">
    <citation type="submission" date="2014-07" db="EMBL/GenBank/DDBJ databases">
        <title>Genome of Chryseobacterium formosense LMG 24722.</title>
        <authorList>
            <person name="Pipes S.E."/>
            <person name="Stropko S.J."/>
            <person name="Newman J.D."/>
        </authorList>
    </citation>
    <scope>NUCLEOTIDE SEQUENCE [LARGE SCALE GENOMIC DNA]</scope>
    <source>
        <strain evidence="1 2">LMG 24722</strain>
    </source>
</reference>
<evidence type="ECO:0000313" key="1">
    <source>
        <dbReference type="EMBL" id="KFE97687.1"/>
    </source>
</evidence>
<dbReference type="OrthoDB" id="9815923at2"/>
<dbReference type="eggNOG" id="COG0463">
    <property type="taxonomic scope" value="Bacteria"/>
</dbReference>
<comment type="caution">
    <text evidence="1">The sequence shown here is derived from an EMBL/GenBank/DDBJ whole genome shotgun (WGS) entry which is preliminary data.</text>
</comment>
<dbReference type="AlphaFoldDB" id="A0A085YZS4"/>
<protein>
    <recommendedName>
        <fullName evidence="3">Glycosyltransferase 2-like domain-containing protein</fullName>
    </recommendedName>
</protein>
<name>A0A085YZS4_9FLAO</name>
<evidence type="ECO:0000313" key="2">
    <source>
        <dbReference type="Proteomes" id="UP000028713"/>
    </source>
</evidence>
<evidence type="ECO:0008006" key="3">
    <source>
        <dbReference type="Google" id="ProtNLM"/>
    </source>
</evidence>
<dbReference type="SUPFAM" id="SSF53448">
    <property type="entry name" value="Nucleotide-diphospho-sugar transferases"/>
    <property type="match status" value="1"/>
</dbReference>
<proteinExistence type="predicted"/>
<keyword evidence="2" id="KW-1185">Reference proteome</keyword>
<sequence length="304" mass="35282">MKISAFSYVRNGFTYGVPFLESIQSVLPLCDEFVIAVGDSTDGTKEAILNLGDPKIKIIDTIWDDSLTRGGKIFAQQCNIAYENVSKSADWIIHIQADEVLHEKDYPLILSKIKEADSYPDIDGLLQPFIHFWGDYNSIRNSRRVHKNEIRIFKYDPNIRAYIDSQGFRKFKSIENYENGSEKGEKLRVLALNAPIYHYSSVKSKRTMSLKANNFVYYYGHSDKKLEEAPKDEFNYNTVDRVIKFTGTHPKVMAEAIASYDFIFNHDKSQAVWKKKDRYLQPIEDLLKIRFGEYKNYILIKNPK</sequence>
<dbReference type="InterPro" id="IPR029044">
    <property type="entry name" value="Nucleotide-diphossugar_trans"/>
</dbReference>
<accession>A0A085YZS4</accession>
<organism evidence="1 2">
    <name type="scientific">Chryseobacterium formosense</name>
    <dbReference type="NCBI Taxonomy" id="236814"/>
    <lineage>
        <taxon>Bacteria</taxon>
        <taxon>Pseudomonadati</taxon>
        <taxon>Bacteroidota</taxon>
        <taxon>Flavobacteriia</taxon>
        <taxon>Flavobacteriales</taxon>
        <taxon>Weeksellaceae</taxon>
        <taxon>Chryseobacterium group</taxon>
        <taxon>Chryseobacterium</taxon>
    </lineage>
</organism>
<dbReference type="EMBL" id="JPRP01000004">
    <property type="protein sequence ID" value="KFE97687.1"/>
    <property type="molecule type" value="Genomic_DNA"/>
</dbReference>
<dbReference type="Gene3D" id="3.90.550.10">
    <property type="entry name" value="Spore Coat Polysaccharide Biosynthesis Protein SpsA, Chain A"/>
    <property type="match status" value="1"/>
</dbReference>